<dbReference type="InterPro" id="IPR001783">
    <property type="entry name" value="Lumazine-bd"/>
</dbReference>
<protein>
    <recommendedName>
        <fullName evidence="5 9">Riboflavin synthase</fullName>
        <ecNumber evidence="4 9">2.5.1.9</ecNumber>
    </recommendedName>
</protein>
<dbReference type="SUPFAM" id="SSF63380">
    <property type="entry name" value="Riboflavin synthase domain-like"/>
    <property type="match status" value="2"/>
</dbReference>
<dbReference type="EMBL" id="JAJEWP010000001">
    <property type="protein sequence ID" value="MCC2614721.1"/>
    <property type="molecule type" value="Genomic_DNA"/>
</dbReference>
<evidence type="ECO:0000313" key="13">
    <source>
        <dbReference type="Proteomes" id="UP001520878"/>
    </source>
</evidence>
<dbReference type="PROSITE" id="PS51177">
    <property type="entry name" value="LUMAZINE_BIND"/>
    <property type="match status" value="2"/>
</dbReference>
<dbReference type="EC" id="2.5.1.9" evidence="4 9"/>
<dbReference type="NCBIfam" id="TIGR00187">
    <property type="entry name" value="ribE"/>
    <property type="match status" value="1"/>
</dbReference>
<dbReference type="InterPro" id="IPR026017">
    <property type="entry name" value="Lumazine-bd_dom"/>
</dbReference>
<sequence length="220" mass="23764">MFTGIIEAVGTIGAMQPFGEDIRLRIDVGTLDMSDVKLGDSIAANGVCLTVVEFSDQHYSVDVSPETLKRSGFADYQVGMPVNLEKAMLASSRFGGHIVSGHVDGVGEVLSLHPGDKWLEIWVKAPDNLARYLAEKGSITVDGVSLTVNRIDGARFMLTLIPHTLQETIIGTYKVGTKVNLEVDVVARYLERLMLGDKAAQPSAGQGIDEAFLAKHGYMK</sequence>
<keyword evidence="13" id="KW-1185">Reference proteome</keyword>
<dbReference type="NCBIfam" id="NF006767">
    <property type="entry name" value="PRK09289.1"/>
    <property type="match status" value="1"/>
</dbReference>
<dbReference type="InterPro" id="IPR023366">
    <property type="entry name" value="ATP_synth_asu-like_sf"/>
</dbReference>
<comment type="caution">
    <text evidence="12">The sequence shown here is derived from an EMBL/GenBank/DDBJ whole genome shotgun (WGS) entry which is preliminary data.</text>
</comment>
<accession>A0ABS8G3P1</accession>
<comment type="catalytic activity">
    <reaction evidence="1">
        <text>2 6,7-dimethyl-8-(1-D-ribityl)lumazine + H(+) = 5-amino-6-(D-ribitylamino)uracil + riboflavin</text>
        <dbReference type="Rhea" id="RHEA:20772"/>
        <dbReference type="ChEBI" id="CHEBI:15378"/>
        <dbReference type="ChEBI" id="CHEBI:15934"/>
        <dbReference type="ChEBI" id="CHEBI:57986"/>
        <dbReference type="ChEBI" id="CHEBI:58201"/>
        <dbReference type="EC" id="2.5.1.9"/>
    </reaction>
</comment>
<feature type="repeat" description="Lumazine-binding" evidence="10">
    <location>
        <begin position="1"/>
        <end position="97"/>
    </location>
</feature>
<evidence type="ECO:0000256" key="2">
    <source>
        <dbReference type="ARBA" id="ARBA00002803"/>
    </source>
</evidence>
<evidence type="ECO:0000256" key="5">
    <source>
        <dbReference type="ARBA" id="ARBA00013950"/>
    </source>
</evidence>
<evidence type="ECO:0000256" key="3">
    <source>
        <dbReference type="ARBA" id="ARBA00004887"/>
    </source>
</evidence>
<dbReference type="InterPro" id="IPR017938">
    <property type="entry name" value="Riboflavin_synthase-like_b-brl"/>
</dbReference>
<comment type="pathway">
    <text evidence="3">Cofactor biosynthesis; riboflavin biosynthesis; riboflavin from 2-hydroxy-3-oxobutyl phosphate and 5-amino-6-(D-ribitylamino)uracil: step 2/2.</text>
</comment>
<name>A0ABS8G3P1_9ALTE</name>
<organism evidence="12 13">
    <name type="scientific">Fluctibacter halophilus</name>
    <dbReference type="NCBI Taxonomy" id="226011"/>
    <lineage>
        <taxon>Bacteria</taxon>
        <taxon>Pseudomonadati</taxon>
        <taxon>Pseudomonadota</taxon>
        <taxon>Gammaproteobacteria</taxon>
        <taxon>Alteromonadales</taxon>
        <taxon>Alteromonadaceae</taxon>
        <taxon>Fluctibacter</taxon>
    </lineage>
</organism>
<reference evidence="12 13" key="1">
    <citation type="submission" date="2021-10" db="EMBL/GenBank/DDBJ databases">
        <title>Draft genome of Aestuariibacter halophilus JC2043.</title>
        <authorList>
            <person name="Emsley S.A."/>
            <person name="Pfannmuller K.M."/>
            <person name="Ushijima B."/>
            <person name="Saw J.H."/>
            <person name="Videau P."/>
        </authorList>
    </citation>
    <scope>NUCLEOTIDE SEQUENCE [LARGE SCALE GENOMIC DNA]</scope>
    <source>
        <strain evidence="12 13">JC2043</strain>
    </source>
</reference>
<evidence type="ECO:0000256" key="9">
    <source>
        <dbReference type="NCBIfam" id="TIGR00187"/>
    </source>
</evidence>
<dbReference type="PIRSF" id="PIRSF000498">
    <property type="entry name" value="Riboflavin_syn_A"/>
    <property type="match status" value="1"/>
</dbReference>
<dbReference type="NCBIfam" id="NF009566">
    <property type="entry name" value="PRK13020.1"/>
    <property type="match status" value="1"/>
</dbReference>
<feature type="repeat" description="Lumazine-binding" evidence="10">
    <location>
        <begin position="98"/>
        <end position="194"/>
    </location>
</feature>
<dbReference type="RefSeq" id="WP_229156642.1">
    <property type="nucleotide sequence ID" value="NZ_JAJEWP010000001.1"/>
</dbReference>
<dbReference type="Proteomes" id="UP001520878">
    <property type="component" value="Unassembled WGS sequence"/>
</dbReference>
<comment type="function">
    <text evidence="2">Catalyzes the dismutation of two molecules of 6,7-dimethyl-8-ribityllumazine, resulting in the formation of riboflavin and 5-amino-6-(D-ribitylamino)uracil.</text>
</comment>
<feature type="domain" description="Lumazine-binding" evidence="11">
    <location>
        <begin position="98"/>
        <end position="194"/>
    </location>
</feature>
<feature type="domain" description="Lumazine-binding" evidence="11">
    <location>
        <begin position="1"/>
        <end position="97"/>
    </location>
</feature>
<dbReference type="Gene3D" id="2.40.30.20">
    <property type="match status" value="2"/>
</dbReference>
<dbReference type="CDD" id="cd00402">
    <property type="entry name" value="Riboflavin_synthase_like"/>
    <property type="match status" value="1"/>
</dbReference>
<evidence type="ECO:0000256" key="8">
    <source>
        <dbReference type="ARBA" id="ARBA00022737"/>
    </source>
</evidence>
<gene>
    <name evidence="12" type="ORF">LJ739_00515</name>
</gene>
<evidence type="ECO:0000259" key="11">
    <source>
        <dbReference type="PROSITE" id="PS51177"/>
    </source>
</evidence>
<keyword evidence="7 12" id="KW-0808">Transferase</keyword>
<dbReference type="Pfam" id="PF00677">
    <property type="entry name" value="Lum_binding"/>
    <property type="match status" value="2"/>
</dbReference>
<keyword evidence="8" id="KW-0677">Repeat</keyword>
<evidence type="ECO:0000313" key="12">
    <source>
        <dbReference type="EMBL" id="MCC2614721.1"/>
    </source>
</evidence>
<evidence type="ECO:0000256" key="6">
    <source>
        <dbReference type="ARBA" id="ARBA00022619"/>
    </source>
</evidence>
<proteinExistence type="predicted"/>
<evidence type="ECO:0000256" key="10">
    <source>
        <dbReference type="PROSITE-ProRule" id="PRU00524"/>
    </source>
</evidence>
<dbReference type="PANTHER" id="PTHR21098">
    <property type="entry name" value="RIBOFLAVIN SYNTHASE ALPHA CHAIN"/>
    <property type="match status" value="1"/>
</dbReference>
<evidence type="ECO:0000256" key="4">
    <source>
        <dbReference type="ARBA" id="ARBA00012827"/>
    </source>
</evidence>
<keyword evidence="6" id="KW-0686">Riboflavin biosynthesis</keyword>
<evidence type="ECO:0000256" key="7">
    <source>
        <dbReference type="ARBA" id="ARBA00022679"/>
    </source>
</evidence>
<evidence type="ECO:0000256" key="1">
    <source>
        <dbReference type="ARBA" id="ARBA00000968"/>
    </source>
</evidence>
<dbReference type="GO" id="GO:0004746">
    <property type="term" value="F:riboflavin synthase activity"/>
    <property type="evidence" value="ECO:0007669"/>
    <property type="project" value="UniProtKB-EC"/>
</dbReference>
<dbReference type="PANTHER" id="PTHR21098:SF12">
    <property type="entry name" value="RIBOFLAVIN SYNTHASE"/>
    <property type="match status" value="1"/>
</dbReference>